<accession>A0A7J5X5J7</accession>
<protein>
    <submittedName>
        <fullName evidence="1">Uncharacterized protein</fullName>
    </submittedName>
</protein>
<evidence type="ECO:0000313" key="2">
    <source>
        <dbReference type="Proteomes" id="UP000518266"/>
    </source>
</evidence>
<dbReference type="EMBL" id="JAAKFY010000027">
    <property type="protein sequence ID" value="KAF3832241.1"/>
    <property type="molecule type" value="Genomic_DNA"/>
</dbReference>
<organism evidence="1 2">
    <name type="scientific">Dissostichus mawsoni</name>
    <name type="common">Antarctic cod</name>
    <dbReference type="NCBI Taxonomy" id="36200"/>
    <lineage>
        <taxon>Eukaryota</taxon>
        <taxon>Metazoa</taxon>
        <taxon>Chordata</taxon>
        <taxon>Craniata</taxon>
        <taxon>Vertebrata</taxon>
        <taxon>Euteleostomi</taxon>
        <taxon>Actinopterygii</taxon>
        <taxon>Neopterygii</taxon>
        <taxon>Teleostei</taxon>
        <taxon>Neoteleostei</taxon>
        <taxon>Acanthomorphata</taxon>
        <taxon>Eupercaria</taxon>
        <taxon>Perciformes</taxon>
        <taxon>Notothenioidei</taxon>
        <taxon>Nototheniidae</taxon>
        <taxon>Dissostichus</taxon>
    </lineage>
</organism>
<gene>
    <name evidence="1" type="ORF">F7725_025906</name>
</gene>
<name>A0A7J5X5J7_DISMA</name>
<keyword evidence="2" id="KW-1185">Reference proteome</keyword>
<dbReference type="AlphaFoldDB" id="A0A7J5X5J7"/>
<evidence type="ECO:0000313" key="1">
    <source>
        <dbReference type="EMBL" id="KAF3832241.1"/>
    </source>
</evidence>
<proteinExistence type="predicted"/>
<dbReference type="Proteomes" id="UP000518266">
    <property type="component" value="Unassembled WGS sequence"/>
</dbReference>
<sequence>MRTDFNIIVEAKQGITVTWNLDDSLDSFEGVKLCQVEQECLVRWVAGLVRWVAVPGLAVPGPLGCRPGPLGCRPGPLGCSAWSAGLQCLVRWVAVPGPLGCSAWSAGLQCLVRWVAGLVRWVVGLRSTKCTPYFAQFGRHPRVPGVINATLNDGDDTSVLVPADEAEQQLEAKAAAIADLHSKAYEFTLPV</sequence>
<reference evidence="1 2" key="1">
    <citation type="submission" date="2020-03" db="EMBL/GenBank/DDBJ databases">
        <title>Dissostichus mawsoni Genome sequencing and assembly.</title>
        <authorList>
            <person name="Park H."/>
        </authorList>
    </citation>
    <scope>NUCLEOTIDE SEQUENCE [LARGE SCALE GENOMIC DNA]</scope>
    <source>
        <strain evidence="1">DM0001</strain>
        <tissue evidence="1">Muscle</tissue>
    </source>
</reference>
<dbReference type="OrthoDB" id="8187670at2759"/>
<comment type="caution">
    <text evidence="1">The sequence shown here is derived from an EMBL/GenBank/DDBJ whole genome shotgun (WGS) entry which is preliminary data.</text>
</comment>